<dbReference type="RefSeq" id="WP_079352124.1">
    <property type="nucleotide sequence ID" value="NZ_MXAO01000048.1"/>
</dbReference>
<feature type="compositionally biased region" description="Low complexity" evidence="1">
    <location>
        <begin position="342"/>
        <end position="356"/>
    </location>
</feature>
<sequence>MLRTPIIRLTADDKPLNDMVMARIISLTITDNKTGDADELSLTLDDHDGKLAMPKRGVTLQCWLGYIDAGIHDMGSYIVDSIEWSGTPDTLTIKAKSADMKRSLKAGRSQSYHNKTLGDIAQQIAQRHELQLSITADLAVINVGHIDQTDESDLHLLTRLCWLFGAAVNIKHGKLLIFKPYANISVTGLPLTLTTITRQTGDQFRFSIEDRQADVDNVQASYHDKNTAKRVTVETDQGGKTAKKLKGNHKDKTTATAAAMAEKKRIEGEQAKLSINCAYAYPAITTEAPIILQGYKAELDALRWTVDKATHSYSKNSGLTTQLDLVATIGKQFGDKPADPKTNPTIAKTITGTTKK</sequence>
<dbReference type="Pfam" id="PF05954">
    <property type="entry name" value="Phage_GPD"/>
    <property type="match status" value="1"/>
</dbReference>
<name>A0A378Q2Z4_9GAMM</name>
<accession>A0A378Q2Z4</accession>
<gene>
    <name evidence="2" type="ORF">NCTC11091_00857</name>
</gene>
<evidence type="ECO:0000313" key="3">
    <source>
        <dbReference type="Proteomes" id="UP000255193"/>
    </source>
</evidence>
<dbReference type="EMBL" id="UGQA01000001">
    <property type="protein sequence ID" value="STY95072.1"/>
    <property type="molecule type" value="Genomic_DNA"/>
</dbReference>
<organism evidence="2 3">
    <name type="scientific">Faucicola atlantae</name>
    <dbReference type="NCBI Taxonomy" id="34059"/>
    <lineage>
        <taxon>Bacteria</taxon>
        <taxon>Pseudomonadati</taxon>
        <taxon>Pseudomonadota</taxon>
        <taxon>Gammaproteobacteria</taxon>
        <taxon>Moraxellales</taxon>
        <taxon>Moraxellaceae</taxon>
        <taxon>Faucicola</taxon>
    </lineage>
</organism>
<dbReference type="SUPFAM" id="SSF69279">
    <property type="entry name" value="Phage tail proteins"/>
    <property type="match status" value="1"/>
</dbReference>
<evidence type="ECO:0000256" key="1">
    <source>
        <dbReference type="SAM" id="MobiDB-lite"/>
    </source>
</evidence>
<protein>
    <submittedName>
        <fullName evidence="2">Phage protein D</fullName>
    </submittedName>
</protein>
<dbReference type="AlphaFoldDB" id="A0A378Q2Z4"/>
<evidence type="ECO:0000313" key="2">
    <source>
        <dbReference type="EMBL" id="STY95072.1"/>
    </source>
</evidence>
<proteinExistence type="predicted"/>
<dbReference type="Proteomes" id="UP000255193">
    <property type="component" value="Unassembled WGS sequence"/>
</dbReference>
<reference evidence="2 3" key="1">
    <citation type="submission" date="2018-06" db="EMBL/GenBank/DDBJ databases">
        <authorList>
            <consortium name="Pathogen Informatics"/>
            <person name="Doyle S."/>
        </authorList>
    </citation>
    <scope>NUCLEOTIDE SEQUENCE [LARGE SCALE GENOMIC DNA]</scope>
    <source>
        <strain evidence="2 3">NCTC11091</strain>
    </source>
</reference>
<feature type="region of interest" description="Disordered" evidence="1">
    <location>
        <begin position="335"/>
        <end position="356"/>
    </location>
</feature>